<keyword evidence="5" id="KW-0150">Chloroplast</keyword>
<evidence type="ECO:0000313" key="20">
    <source>
        <dbReference type="EnsemblMetazoa" id="Aqu2.1.01095_001"/>
    </source>
</evidence>
<dbReference type="InterPro" id="IPR045058">
    <property type="entry name" value="GIMA/IAN/Toc"/>
</dbReference>
<protein>
    <recommendedName>
        <fullName evidence="19">AIG1-type G domain-containing protein</fullName>
    </recommendedName>
</protein>
<keyword evidence="6" id="KW-0934">Plastid</keyword>
<evidence type="ECO:0000256" key="7">
    <source>
        <dbReference type="ARBA" id="ARBA00022692"/>
    </source>
</evidence>
<dbReference type="GO" id="GO:0046872">
    <property type="term" value="F:metal ion binding"/>
    <property type="evidence" value="ECO:0007669"/>
    <property type="project" value="UniProtKB-KW"/>
</dbReference>
<evidence type="ECO:0000256" key="4">
    <source>
        <dbReference type="ARBA" id="ARBA00022448"/>
    </source>
</evidence>
<keyword evidence="8" id="KW-0479">Metal-binding</keyword>
<feature type="region of interest" description="Disordered" evidence="18">
    <location>
        <begin position="175"/>
        <end position="195"/>
    </location>
</feature>
<keyword evidence="12" id="KW-0460">Magnesium</keyword>
<evidence type="ECO:0000256" key="3">
    <source>
        <dbReference type="ARBA" id="ARBA00008535"/>
    </source>
</evidence>
<dbReference type="GO" id="GO:0016787">
    <property type="term" value="F:hydrolase activity"/>
    <property type="evidence" value="ECO:0007669"/>
    <property type="project" value="UniProtKB-KW"/>
</dbReference>
<evidence type="ECO:0000256" key="16">
    <source>
        <dbReference type="ARBA" id="ARBA00023136"/>
    </source>
</evidence>
<evidence type="ECO:0000256" key="14">
    <source>
        <dbReference type="ARBA" id="ARBA00022989"/>
    </source>
</evidence>
<evidence type="ECO:0000256" key="5">
    <source>
        <dbReference type="ARBA" id="ARBA00022528"/>
    </source>
</evidence>
<keyword evidence="4" id="KW-0813">Transport</keyword>
<dbReference type="InterPro" id="IPR027417">
    <property type="entry name" value="P-loop_NTPase"/>
</dbReference>
<keyword evidence="11" id="KW-1002">Plastid outer membrane</keyword>
<dbReference type="eggNOG" id="ENOG502RV35">
    <property type="taxonomic scope" value="Eukaryota"/>
</dbReference>
<comment type="cofactor">
    <cofactor evidence="1">
        <name>Mg(2+)</name>
        <dbReference type="ChEBI" id="CHEBI:18420"/>
    </cofactor>
</comment>
<comment type="subcellular location">
    <subcellularLocation>
        <location evidence="2">Membrane</location>
        <topology evidence="2">Single-pass membrane protein</topology>
    </subcellularLocation>
    <subcellularLocation>
        <location evidence="17">Plastid</location>
        <location evidence="17">Chloroplast outer membrane</location>
    </subcellularLocation>
</comment>
<feature type="compositionally biased region" description="Basic and acidic residues" evidence="18">
    <location>
        <begin position="175"/>
        <end position="189"/>
    </location>
</feature>
<keyword evidence="10" id="KW-0378">Hydrolase</keyword>
<dbReference type="Gene3D" id="3.40.50.300">
    <property type="entry name" value="P-loop containing nucleotide triphosphate hydrolases"/>
    <property type="match status" value="1"/>
</dbReference>
<evidence type="ECO:0000256" key="13">
    <source>
        <dbReference type="ARBA" id="ARBA00022927"/>
    </source>
</evidence>
<evidence type="ECO:0000259" key="19">
    <source>
        <dbReference type="Pfam" id="PF04548"/>
    </source>
</evidence>
<keyword evidence="13" id="KW-0653">Protein transport</keyword>
<keyword evidence="16" id="KW-0472">Membrane</keyword>
<feature type="domain" description="AIG1-type G" evidence="19">
    <location>
        <begin position="45"/>
        <end position="169"/>
    </location>
</feature>
<dbReference type="GO" id="GO:0005525">
    <property type="term" value="F:GTP binding"/>
    <property type="evidence" value="ECO:0007669"/>
    <property type="project" value="UniProtKB-KW"/>
</dbReference>
<sequence>MADCSGQQVVTEVAAKWPGVKGLPERANKALTALLEKAFVKQNELRILTTGKAGEGKSTLVNGILGAEVAPVGSHSTICTRSVAGYTKHVQDVPVTVFDSPGLQDTTENEDLYLEEMKEKCQRLSLILYCTKMTNIRLKDEDKNAMKKLTESFGEEFWKFALLVLTFANTEDVTRKDDRDEDAGKPEPHFDDDEGWKELGERRFKGRVGVSAEIAYEIPVIPVGDNKISRNNREPLRLPDRDNWFVEFWKACCLR</sequence>
<keyword evidence="15" id="KW-0342">GTP-binding</keyword>
<dbReference type="AlphaFoldDB" id="A0A1X7SG93"/>
<evidence type="ECO:0000256" key="1">
    <source>
        <dbReference type="ARBA" id="ARBA00001946"/>
    </source>
</evidence>
<proteinExistence type="inferred from homology"/>
<dbReference type="InParanoid" id="A0A1X7SG93"/>
<evidence type="ECO:0000256" key="2">
    <source>
        <dbReference type="ARBA" id="ARBA00004167"/>
    </source>
</evidence>
<evidence type="ECO:0000256" key="9">
    <source>
        <dbReference type="ARBA" id="ARBA00022741"/>
    </source>
</evidence>
<keyword evidence="9" id="KW-0547">Nucleotide-binding</keyword>
<evidence type="ECO:0000256" key="10">
    <source>
        <dbReference type="ARBA" id="ARBA00022801"/>
    </source>
</evidence>
<accession>A0A1X7SG93</accession>
<dbReference type="SUPFAM" id="SSF52540">
    <property type="entry name" value="P-loop containing nucleoside triphosphate hydrolases"/>
    <property type="match status" value="1"/>
</dbReference>
<reference evidence="20" key="1">
    <citation type="submission" date="2017-05" db="UniProtKB">
        <authorList>
            <consortium name="EnsemblMetazoa"/>
        </authorList>
    </citation>
    <scope>IDENTIFICATION</scope>
</reference>
<evidence type="ECO:0000256" key="17">
    <source>
        <dbReference type="ARBA" id="ARBA00024013"/>
    </source>
</evidence>
<evidence type="ECO:0000256" key="11">
    <source>
        <dbReference type="ARBA" id="ARBA00022805"/>
    </source>
</evidence>
<dbReference type="InterPro" id="IPR006703">
    <property type="entry name" value="G_AIG1"/>
</dbReference>
<evidence type="ECO:0000256" key="6">
    <source>
        <dbReference type="ARBA" id="ARBA00022640"/>
    </source>
</evidence>
<evidence type="ECO:0000256" key="18">
    <source>
        <dbReference type="SAM" id="MobiDB-lite"/>
    </source>
</evidence>
<comment type="similarity">
    <text evidence="3">Belongs to the TRAFAC class TrmE-Era-EngA-EngB-Septin-like GTPase superfamily. AIG1/Toc34/Toc159-like paraseptin GTPase family. IAN subfamily.</text>
</comment>
<keyword evidence="14" id="KW-1133">Transmembrane helix</keyword>
<evidence type="ECO:0000256" key="8">
    <source>
        <dbReference type="ARBA" id="ARBA00022723"/>
    </source>
</evidence>
<dbReference type="GO" id="GO:0015031">
    <property type="term" value="P:protein transport"/>
    <property type="evidence" value="ECO:0007669"/>
    <property type="project" value="UniProtKB-KW"/>
</dbReference>
<organism evidence="20">
    <name type="scientific">Amphimedon queenslandica</name>
    <name type="common">Sponge</name>
    <dbReference type="NCBI Taxonomy" id="400682"/>
    <lineage>
        <taxon>Eukaryota</taxon>
        <taxon>Metazoa</taxon>
        <taxon>Porifera</taxon>
        <taxon>Demospongiae</taxon>
        <taxon>Heteroscleromorpha</taxon>
        <taxon>Haplosclerida</taxon>
        <taxon>Niphatidae</taxon>
        <taxon>Amphimedon</taxon>
    </lineage>
</organism>
<evidence type="ECO:0000256" key="12">
    <source>
        <dbReference type="ARBA" id="ARBA00022842"/>
    </source>
</evidence>
<evidence type="ECO:0000256" key="15">
    <source>
        <dbReference type="ARBA" id="ARBA00023134"/>
    </source>
</evidence>
<keyword evidence="7" id="KW-0812">Transmembrane</keyword>
<dbReference type="Pfam" id="PF04548">
    <property type="entry name" value="AIG1"/>
    <property type="match status" value="1"/>
</dbReference>
<dbReference type="PANTHER" id="PTHR10903">
    <property type="entry name" value="GTPASE, IMAP FAMILY MEMBER-RELATED"/>
    <property type="match status" value="1"/>
</dbReference>
<dbReference type="OrthoDB" id="8954335at2759"/>
<dbReference type="EnsemblMetazoa" id="Aqu2.1.01095_001">
    <property type="protein sequence ID" value="Aqu2.1.01095_001"/>
    <property type="gene ID" value="Aqu2.1.01095"/>
</dbReference>
<dbReference type="PANTHER" id="PTHR10903:SF135">
    <property type="entry name" value="TRANSLOCASE OF CHLOROPLAST 120, CHLOROPLASTIC-RELATED"/>
    <property type="match status" value="1"/>
</dbReference>
<dbReference type="GO" id="GO:0016020">
    <property type="term" value="C:membrane"/>
    <property type="evidence" value="ECO:0007669"/>
    <property type="project" value="UniProtKB-SubCell"/>
</dbReference>
<name>A0A1X7SG93_AMPQE</name>